<dbReference type="PANTHER" id="PTHR43283:SF7">
    <property type="entry name" value="BETA-LACTAMASE-RELATED DOMAIN-CONTAINING PROTEIN"/>
    <property type="match status" value="1"/>
</dbReference>
<evidence type="ECO:0000313" key="3">
    <source>
        <dbReference type="EMBL" id="CAA9348906.1"/>
    </source>
</evidence>
<dbReference type="PANTHER" id="PTHR43283">
    <property type="entry name" value="BETA-LACTAMASE-RELATED"/>
    <property type="match status" value="1"/>
</dbReference>
<proteinExistence type="predicted"/>
<dbReference type="InterPro" id="IPR012338">
    <property type="entry name" value="Beta-lactam/transpept-like"/>
</dbReference>
<feature type="domain" description="Beta-lactamase-related" evidence="2">
    <location>
        <begin position="52"/>
        <end position="320"/>
    </location>
</feature>
<sequence length="347" mass="37563">MSLVRRLLLAAGTTVLLGAAPAPPPAPPPAAPDPALLDSAARRAAALPRLTSLLVARDGELVLERYYHGGARGRRVNIKSASKSVISALVGIAIAEGRVRGLEQPVAALLGPRYRPLFAAEPRKAAITIEHLLTMRAGLEPTSFANYGAWVSSRDWVRDALRRPLVAEPGGPMLYSTGSTHLLSAALTRATGMSTLAYARSRLFRPLGVTLPAWQTDPQGIYFGGNEMRLTPREMLRFGELYRNGGRRGGVQVVPARWVEASVQPRTRSPWSGEEYGYGWWIKQSGAHRVYFAWGYGGQFIFVVPTLRAVVVTTSVADAPSRDGSHLGAIHELLDRFVVPAMERGAD</sequence>
<protein>
    <submittedName>
        <fullName evidence="3">Beta-lactamase class C-like and penicillin binding proteins (PBPs) superfamily</fullName>
    </submittedName>
</protein>
<evidence type="ECO:0000256" key="1">
    <source>
        <dbReference type="SAM" id="SignalP"/>
    </source>
</evidence>
<reference evidence="3" key="1">
    <citation type="submission" date="2020-02" db="EMBL/GenBank/DDBJ databases">
        <authorList>
            <person name="Meier V. D."/>
        </authorList>
    </citation>
    <scope>NUCLEOTIDE SEQUENCE</scope>
    <source>
        <strain evidence="3">AVDCRST_MAG11</strain>
    </source>
</reference>
<feature type="signal peptide" evidence="1">
    <location>
        <begin position="1"/>
        <end position="22"/>
    </location>
</feature>
<feature type="chain" id="PRO_5026935959" evidence="1">
    <location>
        <begin position="23"/>
        <end position="347"/>
    </location>
</feature>
<dbReference type="InterPro" id="IPR050789">
    <property type="entry name" value="Diverse_Enzym_Activities"/>
</dbReference>
<dbReference type="EMBL" id="CADCTU010000739">
    <property type="protein sequence ID" value="CAA9348906.1"/>
    <property type="molecule type" value="Genomic_DNA"/>
</dbReference>
<dbReference type="Pfam" id="PF00144">
    <property type="entry name" value="Beta-lactamase"/>
    <property type="match status" value="1"/>
</dbReference>
<organism evidence="3">
    <name type="scientific">uncultured Gemmatimonadaceae bacterium</name>
    <dbReference type="NCBI Taxonomy" id="246130"/>
    <lineage>
        <taxon>Bacteria</taxon>
        <taxon>Pseudomonadati</taxon>
        <taxon>Gemmatimonadota</taxon>
        <taxon>Gemmatimonadia</taxon>
        <taxon>Gemmatimonadales</taxon>
        <taxon>Gemmatimonadaceae</taxon>
        <taxon>environmental samples</taxon>
    </lineage>
</organism>
<dbReference type="SUPFAM" id="SSF56601">
    <property type="entry name" value="beta-lactamase/transpeptidase-like"/>
    <property type="match status" value="1"/>
</dbReference>
<gene>
    <name evidence="3" type="ORF">AVDCRST_MAG11-3401</name>
</gene>
<evidence type="ECO:0000259" key="2">
    <source>
        <dbReference type="Pfam" id="PF00144"/>
    </source>
</evidence>
<dbReference type="AlphaFoldDB" id="A0A6J4M3A8"/>
<keyword evidence="1" id="KW-0732">Signal</keyword>
<accession>A0A6J4M3A8</accession>
<dbReference type="InterPro" id="IPR001466">
    <property type="entry name" value="Beta-lactam-related"/>
</dbReference>
<name>A0A6J4M3A8_9BACT</name>
<dbReference type="Gene3D" id="3.40.710.10">
    <property type="entry name" value="DD-peptidase/beta-lactamase superfamily"/>
    <property type="match status" value="1"/>
</dbReference>